<dbReference type="EMBL" id="DXBY01000013">
    <property type="protein sequence ID" value="HIZ34237.1"/>
    <property type="molecule type" value="Genomic_DNA"/>
</dbReference>
<feature type="transmembrane region" description="Helical" evidence="6">
    <location>
        <begin position="88"/>
        <end position="121"/>
    </location>
</feature>
<evidence type="ECO:0000256" key="5">
    <source>
        <dbReference type="ARBA" id="ARBA00023136"/>
    </source>
</evidence>
<dbReference type="Pfam" id="PF06081">
    <property type="entry name" value="ArAE_1"/>
    <property type="match status" value="1"/>
</dbReference>
<accession>A0A9D2J2U9</accession>
<keyword evidence="2" id="KW-1003">Cell membrane</keyword>
<keyword evidence="4 6" id="KW-1133">Transmembrane helix</keyword>
<reference evidence="7" key="1">
    <citation type="journal article" date="2021" name="PeerJ">
        <title>Extensive microbial diversity within the chicken gut microbiome revealed by metagenomics and culture.</title>
        <authorList>
            <person name="Gilroy R."/>
            <person name="Ravi A."/>
            <person name="Getino M."/>
            <person name="Pursley I."/>
            <person name="Horton D.L."/>
            <person name="Alikhan N.F."/>
            <person name="Baker D."/>
            <person name="Gharbi K."/>
            <person name="Hall N."/>
            <person name="Watson M."/>
            <person name="Adriaenssens E.M."/>
            <person name="Foster-Nyarko E."/>
            <person name="Jarju S."/>
            <person name="Secka A."/>
            <person name="Antonio M."/>
            <person name="Oren A."/>
            <person name="Chaudhuri R.R."/>
            <person name="La Ragione R."/>
            <person name="Hildebrand F."/>
            <person name="Pallen M.J."/>
        </authorList>
    </citation>
    <scope>NUCLEOTIDE SEQUENCE</scope>
    <source>
        <strain evidence="7">ChiGjej4B4-7305</strain>
    </source>
</reference>
<feature type="transmembrane region" description="Helical" evidence="6">
    <location>
        <begin position="133"/>
        <end position="156"/>
    </location>
</feature>
<sequence length="397" mass="43933">MGASQPARSDSARAGRVHLLWQRLLGLARTPDVATDLIQILKSVLAATMAWWISAVVMESQLPFLAPWTALLAVQATVYRSVRNGVQAWVASALGVGVSFLIGSLLGVHVWTFALAVFVGVLGARLPWLRTEGLAIATTTIFVLGSGFGAQAPLLLDRLLEVALGVGIGLAVNLLLIPPLRDRQAAWQVDNVNRRMGDILTEMADELENSWDTDRADTWIRATVALDQRLETVGRTIQFARESAHLNFRRAGRRPLTPRRAHPARQEFRREEVSYEQILSRVGEGISHLRNLVRTIGESTYATSEWDAHFRAQWVAILRDAGRSIHDPDAEVDPIQDRLTGLATRMSRRDGLPPGDQWPTYGSLITSLRHIAVIVDDVASARQARDADQHNPQVRRC</sequence>
<name>A0A9D2J2U9_9MICO</name>
<evidence type="ECO:0000256" key="4">
    <source>
        <dbReference type="ARBA" id="ARBA00022989"/>
    </source>
</evidence>
<evidence type="ECO:0000256" key="2">
    <source>
        <dbReference type="ARBA" id="ARBA00022475"/>
    </source>
</evidence>
<evidence type="ECO:0000313" key="8">
    <source>
        <dbReference type="Proteomes" id="UP000824037"/>
    </source>
</evidence>
<organism evidence="7 8">
    <name type="scientific">Candidatus Ruania gallistercoris</name>
    <dbReference type="NCBI Taxonomy" id="2838746"/>
    <lineage>
        <taxon>Bacteria</taxon>
        <taxon>Bacillati</taxon>
        <taxon>Actinomycetota</taxon>
        <taxon>Actinomycetes</taxon>
        <taxon>Micrococcales</taxon>
        <taxon>Ruaniaceae</taxon>
        <taxon>Ruania</taxon>
    </lineage>
</organism>
<comment type="caution">
    <text evidence="7">The sequence shown here is derived from an EMBL/GenBank/DDBJ whole genome shotgun (WGS) entry which is preliminary data.</text>
</comment>
<dbReference type="AlphaFoldDB" id="A0A9D2J2U9"/>
<dbReference type="GO" id="GO:0005886">
    <property type="term" value="C:plasma membrane"/>
    <property type="evidence" value="ECO:0007669"/>
    <property type="project" value="UniProtKB-SubCell"/>
</dbReference>
<evidence type="ECO:0000256" key="1">
    <source>
        <dbReference type="ARBA" id="ARBA00004651"/>
    </source>
</evidence>
<dbReference type="InterPro" id="IPR010343">
    <property type="entry name" value="ArAE_1"/>
</dbReference>
<keyword evidence="5 6" id="KW-0472">Membrane</keyword>
<keyword evidence="3 6" id="KW-0812">Transmembrane</keyword>
<evidence type="ECO:0000256" key="3">
    <source>
        <dbReference type="ARBA" id="ARBA00022692"/>
    </source>
</evidence>
<reference evidence="7" key="2">
    <citation type="submission" date="2021-04" db="EMBL/GenBank/DDBJ databases">
        <authorList>
            <person name="Gilroy R."/>
        </authorList>
    </citation>
    <scope>NUCLEOTIDE SEQUENCE</scope>
    <source>
        <strain evidence="7">ChiGjej4B4-7305</strain>
    </source>
</reference>
<evidence type="ECO:0000313" key="7">
    <source>
        <dbReference type="EMBL" id="HIZ34237.1"/>
    </source>
</evidence>
<gene>
    <name evidence="7" type="ORF">H9815_00530</name>
</gene>
<protein>
    <recommendedName>
        <fullName evidence="9">FUSC family protein</fullName>
    </recommendedName>
</protein>
<evidence type="ECO:0008006" key="9">
    <source>
        <dbReference type="Google" id="ProtNLM"/>
    </source>
</evidence>
<feature type="transmembrane region" description="Helical" evidence="6">
    <location>
        <begin position="162"/>
        <end position="180"/>
    </location>
</feature>
<evidence type="ECO:0000256" key="6">
    <source>
        <dbReference type="SAM" id="Phobius"/>
    </source>
</evidence>
<proteinExistence type="predicted"/>
<dbReference type="Proteomes" id="UP000824037">
    <property type="component" value="Unassembled WGS sequence"/>
</dbReference>
<comment type="subcellular location">
    <subcellularLocation>
        <location evidence="1">Cell membrane</location>
        <topology evidence="1">Multi-pass membrane protein</topology>
    </subcellularLocation>
</comment>